<dbReference type="AlphaFoldDB" id="A0A0E9RRD3"/>
<dbReference type="EMBL" id="GBXM01077200">
    <property type="protein sequence ID" value="JAH31377.1"/>
    <property type="molecule type" value="Transcribed_RNA"/>
</dbReference>
<evidence type="ECO:0000313" key="1">
    <source>
        <dbReference type="EMBL" id="JAH31377.1"/>
    </source>
</evidence>
<sequence>MMSEKEKKKKSIMSAYLAKGVASIIKLYMNINILTIGGSLL</sequence>
<protein>
    <submittedName>
        <fullName evidence="1">Uncharacterized protein</fullName>
    </submittedName>
</protein>
<reference evidence="1" key="1">
    <citation type="submission" date="2014-11" db="EMBL/GenBank/DDBJ databases">
        <authorList>
            <person name="Amaro Gonzalez C."/>
        </authorList>
    </citation>
    <scope>NUCLEOTIDE SEQUENCE</scope>
</reference>
<reference evidence="1" key="2">
    <citation type="journal article" date="2015" name="Fish Shellfish Immunol.">
        <title>Early steps in the European eel (Anguilla anguilla)-Vibrio vulnificus interaction in the gills: Role of the RtxA13 toxin.</title>
        <authorList>
            <person name="Callol A."/>
            <person name="Pajuelo D."/>
            <person name="Ebbesson L."/>
            <person name="Teles M."/>
            <person name="MacKenzie S."/>
            <person name="Amaro C."/>
        </authorList>
    </citation>
    <scope>NUCLEOTIDE SEQUENCE</scope>
</reference>
<proteinExistence type="predicted"/>
<organism evidence="1">
    <name type="scientific">Anguilla anguilla</name>
    <name type="common">European freshwater eel</name>
    <name type="synonym">Muraena anguilla</name>
    <dbReference type="NCBI Taxonomy" id="7936"/>
    <lineage>
        <taxon>Eukaryota</taxon>
        <taxon>Metazoa</taxon>
        <taxon>Chordata</taxon>
        <taxon>Craniata</taxon>
        <taxon>Vertebrata</taxon>
        <taxon>Euteleostomi</taxon>
        <taxon>Actinopterygii</taxon>
        <taxon>Neopterygii</taxon>
        <taxon>Teleostei</taxon>
        <taxon>Anguilliformes</taxon>
        <taxon>Anguillidae</taxon>
        <taxon>Anguilla</taxon>
    </lineage>
</organism>
<name>A0A0E9RRD3_ANGAN</name>
<accession>A0A0E9RRD3</accession>